<comment type="caution">
    <text evidence="1">The sequence shown here is derived from an EMBL/GenBank/DDBJ whole genome shotgun (WGS) entry which is preliminary data.</text>
</comment>
<reference evidence="2" key="1">
    <citation type="journal article" date="2020" name="Nat. Commun.">
        <title>Genome sequence of the cluster root forming white lupin.</title>
        <authorList>
            <person name="Hufnagel B."/>
            <person name="Marques A."/>
            <person name="Soriano A."/>
            <person name="Marques L."/>
            <person name="Divol F."/>
            <person name="Doumas P."/>
            <person name="Sallet E."/>
            <person name="Mancinotti D."/>
            <person name="Carrere S."/>
            <person name="Marande W."/>
            <person name="Arribat S."/>
            <person name="Keller J."/>
            <person name="Huneau C."/>
            <person name="Blein T."/>
            <person name="Aime D."/>
            <person name="Laguerre M."/>
            <person name="Taylor J."/>
            <person name="Schubert V."/>
            <person name="Nelson M."/>
            <person name="Geu-Flores F."/>
            <person name="Crespi M."/>
            <person name="Gallardo-Guerrero K."/>
            <person name="Delaux P.-M."/>
            <person name="Salse J."/>
            <person name="Berges H."/>
            <person name="Guyot R."/>
            <person name="Gouzy J."/>
            <person name="Peret B."/>
        </authorList>
    </citation>
    <scope>NUCLEOTIDE SEQUENCE [LARGE SCALE GENOMIC DNA]</scope>
    <source>
        <strain evidence="2">cv. Amiga</strain>
    </source>
</reference>
<dbReference type="EMBL" id="WOCE01000024">
    <property type="protein sequence ID" value="KAE9586408.1"/>
    <property type="molecule type" value="Genomic_DNA"/>
</dbReference>
<accession>A0A6A4NI84</accession>
<gene>
    <name evidence="1" type="ORF">Lalb_Chr24g0401681</name>
</gene>
<proteinExistence type="predicted"/>
<dbReference type="AlphaFoldDB" id="A0A6A4NI84"/>
<evidence type="ECO:0000313" key="1">
    <source>
        <dbReference type="EMBL" id="KAE9586408.1"/>
    </source>
</evidence>
<keyword evidence="2" id="KW-1185">Reference proteome</keyword>
<sequence length="98" mass="11592">MIHHPSTAHIHISQQSKRNLYLHSPIRTHLQHIFQFNKPNTRELILQEVASSKRPNSKRIKMMLLRSILSAKRDELAPNRTLLHGRTAINASRRRFHY</sequence>
<evidence type="ECO:0000313" key="2">
    <source>
        <dbReference type="Proteomes" id="UP000447434"/>
    </source>
</evidence>
<protein>
    <submittedName>
        <fullName evidence="1">Uncharacterized protein</fullName>
    </submittedName>
</protein>
<name>A0A6A4NI84_LUPAL</name>
<dbReference type="Proteomes" id="UP000447434">
    <property type="component" value="Chromosome 24"/>
</dbReference>
<organism evidence="1 2">
    <name type="scientific">Lupinus albus</name>
    <name type="common">White lupine</name>
    <name type="synonym">Lupinus termis</name>
    <dbReference type="NCBI Taxonomy" id="3870"/>
    <lineage>
        <taxon>Eukaryota</taxon>
        <taxon>Viridiplantae</taxon>
        <taxon>Streptophyta</taxon>
        <taxon>Embryophyta</taxon>
        <taxon>Tracheophyta</taxon>
        <taxon>Spermatophyta</taxon>
        <taxon>Magnoliopsida</taxon>
        <taxon>eudicotyledons</taxon>
        <taxon>Gunneridae</taxon>
        <taxon>Pentapetalae</taxon>
        <taxon>rosids</taxon>
        <taxon>fabids</taxon>
        <taxon>Fabales</taxon>
        <taxon>Fabaceae</taxon>
        <taxon>Papilionoideae</taxon>
        <taxon>50 kb inversion clade</taxon>
        <taxon>genistoids sensu lato</taxon>
        <taxon>core genistoids</taxon>
        <taxon>Genisteae</taxon>
        <taxon>Lupinus</taxon>
    </lineage>
</organism>